<dbReference type="PROSITE" id="PS50111">
    <property type="entry name" value="CHEMOTAXIS_TRANSDUC_2"/>
    <property type="match status" value="1"/>
</dbReference>
<dbReference type="Gene3D" id="1.10.287.950">
    <property type="entry name" value="Methyl-accepting chemotaxis protein"/>
    <property type="match status" value="1"/>
</dbReference>
<dbReference type="PANTHER" id="PTHR32089">
    <property type="entry name" value="METHYL-ACCEPTING CHEMOTAXIS PROTEIN MCPB"/>
    <property type="match status" value="1"/>
</dbReference>
<keyword evidence="4" id="KW-1133">Transmembrane helix</keyword>
<protein>
    <recommendedName>
        <fullName evidence="5">Methyl-accepting transducer domain-containing protein</fullName>
    </recommendedName>
</protein>
<keyword evidence="7" id="KW-1185">Reference proteome</keyword>
<name>A0AA94EE45_9GAMM</name>
<feature type="transmembrane region" description="Helical" evidence="4">
    <location>
        <begin position="6"/>
        <end position="28"/>
    </location>
</feature>
<evidence type="ECO:0000256" key="1">
    <source>
        <dbReference type="ARBA" id="ARBA00004370"/>
    </source>
</evidence>
<comment type="caution">
    <text evidence="6">The sequence shown here is derived from an EMBL/GenBank/DDBJ whole genome shotgun (WGS) entry which is preliminary data.</text>
</comment>
<proteinExistence type="predicted"/>
<accession>A0AA94EE45</accession>
<evidence type="ECO:0000256" key="2">
    <source>
        <dbReference type="ARBA" id="ARBA00023224"/>
    </source>
</evidence>
<evidence type="ECO:0000313" key="7">
    <source>
        <dbReference type="Proteomes" id="UP000286680"/>
    </source>
</evidence>
<feature type="transmembrane region" description="Helical" evidence="4">
    <location>
        <begin position="82"/>
        <end position="101"/>
    </location>
</feature>
<dbReference type="EMBL" id="PIPS01000002">
    <property type="protein sequence ID" value="RUO43275.1"/>
    <property type="molecule type" value="Genomic_DNA"/>
</dbReference>
<feature type="transmembrane region" description="Helical" evidence="4">
    <location>
        <begin position="106"/>
        <end position="126"/>
    </location>
</feature>
<feature type="domain" description="Methyl-accepting transducer" evidence="5">
    <location>
        <begin position="222"/>
        <end position="458"/>
    </location>
</feature>
<sequence length="494" mass="53938">MPTFPWILSAHRVFTGVLFVQVVITLLISFYTGEWLIPVALSLFIAGLPLALILLAPANPLTRHTVAAATQLLTALHIDQTMGLVELHFEIFAVLAVLVYYRDWKVIVTSVLVVAVHHVLFFFLQLNDAGVYIFAADYVNFGILTIHASFAVAEGAILAFIAHRTFIEAQTALRINSAIEDIVGNDKGINLAVSLDADNEQIQRFNQLIEAMRTSVAETELLVDSVEQQSEELAGNTQALTSRRQQSATELSRIVHGIEQMVGTVNAISDESQRAREAANTALSDTSNAADYTVQVNGAILSVKETVAEALEHIKSLEQKSSRISTVVAAINDITKQTNLLALNAAIEAARAGEQGRGFAVVADEVRSLASTTERNAAEISDISQQIIDEVTQSVTIVEQATQVIDDGSKMSVELKQMIESVATKVRTMAETIEQVAFATEQQSNATADMSSSAKDLKAVSEQEYEFVKNNDEKTRQLAEDAERLRHQIEKFAV</sequence>
<dbReference type="GO" id="GO:0016020">
    <property type="term" value="C:membrane"/>
    <property type="evidence" value="ECO:0007669"/>
    <property type="project" value="UniProtKB-SubCell"/>
</dbReference>
<dbReference type="PANTHER" id="PTHR32089:SF112">
    <property type="entry name" value="LYSOZYME-LIKE PROTEIN-RELATED"/>
    <property type="match status" value="1"/>
</dbReference>
<dbReference type="AlphaFoldDB" id="A0AA94EE45"/>
<keyword evidence="2 3" id="KW-0807">Transducer</keyword>
<organism evidence="6 7">
    <name type="scientific">Idiomarina aquatica</name>
    <dbReference type="NCBI Taxonomy" id="1327752"/>
    <lineage>
        <taxon>Bacteria</taxon>
        <taxon>Pseudomonadati</taxon>
        <taxon>Pseudomonadota</taxon>
        <taxon>Gammaproteobacteria</taxon>
        <taxon>Alteromonadales</taxon>
        <taxon>Idiomarinaceae</taxon>
        <taxon>Idiomarina</taxon>
    </lineage>
</organism>
<dbReference type="SUPFAM" id="SSF58104">
    <property type="entry name" value="Methyl-accepting chemotaxis protein (MCP) signaling domain"/>
    <property type="match status" value="1"/>
</dbReference>
<evidence type="ECO:0000259" key="5">
    <source>
        <dbReference type="PROSITE" id="PS50111"/>
    </source>
</evidence>
<dbReference type="Pfam" id="PF00015">
    <property type="entry name" value="MCPsignal"/>
    <property type="match status" value="1"/>
</dbReference>
<keyword evidence="4" id="KW-0472">Membrane</keyword>
<evidence type="ECO:0000256" key="4">
    <source>
        <dbReference type="SAM" id="Phobius"/>
    </source>
</evidence>
<evidence type="ECO:0000256" key="3">
    <source>
        <dbReference type="PROSITE-ProRule" id="PRU00284"/>
    </source>
</evidence>
<keyword evidence="4" id="KW-0812">Transmembrane</keyword>
<dbReference type="Proteomes" id="UP000286680">
    <property type="component" value="Unassembled WGS sequence"/>
</dbReference>
<dbReference type="RefSeq" id="WP_105306676.1">
    <property type="nucleotide sequence ID" value="NZ_PIPS01000002.1"/>
</dbReference>
<evidence type="ECO:0000313" key="6">
    <source>
        <dbReference type="EMBL" id="RUO43275.1"/>
    </source>
</evidence>
<feature type="transmembrane region" description="Helical" evidence="4">
    <location>
        <begin position="35"/>
        <end position="56"/>
    </location>
</feature>
<feature type="transmembrane region" description="Helical" evidence="4">
    <location>
        <begin position="138"/>
        <end position="161"/>
    </location>
</feature>
<dbReference type="SMART" id="SM00283">
    <property type="entry name" value="MA"/>
    <property type="match status" value="1"/>
</dbReference>
<dbReference type="GO" id="GO:0007165">
    <property type="term" value="P:signal transduction"/>
    <property type="evidence" value="ECO:0007669"/>
    <property type="project" value="UniProtKB-KW"/>
</dbReference>
<reference evidence="7" key="1">
    <citation type="journal article" date="2018" name="Front. Microbiol.">
        <title>Genome-Based Analysis Reveals the Taxonomy and Diversity of the Family Idiomarinaceae.</title>
        <authorList>
            <person name="Liu Y."/>
            <person name="Lai Q."/>
            <person name="Shao Z."/>
        </authorList>
    </citation>
    <scope>NUCLEOTIDE SEQUENCE [LARGE SCALE GENOMIC DNA]</scope>
    <source>
        <strain evidence="7">SN-14</strain>
    </source>
</reference>
<dbReference type="InterPro" id="IPR004089">
    <property type="entry name" value="MCPsignal_dom"/>
</dbReference>
<gene>
    <name evidence="6" type="ORF">CWE23_07945</name>
</gene>
<comment type="subcellular location">
    <subcellularLocation>
        <location evidence="1">Membrane</location>
    </subcellularLocation>
</comment>
<dbReference type="GO" id="GO:0006935">
    <property type="term" value="P:chemotaxis"/>
    <property type="evidence" value="ECO:0007669"/>
    <property type="project" value="UniProtKB-ARBA"/>
</dbReference>